<feature type="compositionally biased region" description="Polar residues" evidence="1">
    <location>
        <begin position="57"/>
        <end position="70"/>
    </location>
</feature>
<feature type="compositionally biased region" description="Polar residues" evidence="1">
    <location>
        <begin position="446"/>
        <end position="457"/>
    </location>
</feature>
<name>A0AAD3DHG7_9CHLO</name>
<dbReference type="PANTHER" id="PTHR33698">
    <property type="entry name" value="NUCLEAR TRANSPORT FACTOR 2 (NTF2)-LIKE PROTEIN"/>
    <property type="match status" value="1"/>
</dbReference>
<reference evidence="2 3" key="1">
    <citation type="journal article" date="2021" name="Sci. Rep.">
        <title>Genome sequencing of the multicellular alga Astrephomene provides insights into convergent evolution of germ-soma differentiation.</title>
        <authorList>
            <person name="Yamashita S."/>
            <person name="Yamamoto K."/>
            <person name="Matsuzaki R."/>
            <person name="Suzuki S."/>
            <person name="Yamaguchi H."/>
            <person name="Hirooka S."/>
            <person name="Minakuchi Y."/>
            <person name="Miyagishima S."/>
            <person name="Kawachi M."/>
            <person name="Toyoda A."/>
            <person name="Nozaki H."/>
        </authorList>
    </citation>
    <scope>NUCLEOTIDE SEQUENCE [LARGE SCALE GENOMIC DNA]</scope>
    <source>
        <strain evidence="2 3">NIES-4017</strain>
    </source>
</reference>
<protein>
    <recommendedName>
        <fullName evidence="4">SnoaL-like domain-containing protein</fullName>
    </recommendedName>
</protein>
<evidence type="ECO:0008006" key="4">
    <source>
        <dbReference type="Google" id="ProtNLM"/>
    </source>
</evidence>
<feature type="compositionally biased region" description="Low complexity" evidence="1">
    <location>
        <begin position="318"/>
        <end position="327"/>
    </location>
</feature>
<dbReference type="SUPFAM" id="SSF54427">
    <property type="entry name" value="NTF2-like"/>
    <property type="match status" value="1"/>
</dbReference>
<dbReference type="EMBL" id="BMAR01000002">
    <property type="protein sequence ID" value="GFR41895.1"/>
    <property type="molecule type" value="Genomic_DNA"/>
</dbReference>
<dbReference type="Proteomes" id="UP001054857">
    <property type="component" value="Unassembled WGS sequence"/>
</dbReference>
<evidence type="ECO:0000313" key="3">
    <source>
        <dbReference type="Proteomes" id="UP001054857"/>
    </source>
</evidence>
<feature type="region of interest" description="Disordered" evidence="1">
    <location>
        <begin position="57"/>
        <end position="80"/>
    </location>
</feature>
<dbReference type="AlphaFoldDB" id="A0AAD3DHG7"/>
<gene>
    <name evidence="2" type="ORF">Agub_g2683</name>
</gene>
<dbReference type="InterPro" id="IPR032710">
    <property type="entry name" value="NTF2-like_dom_sf"/>
</dbReference>
<evidence type="ECO:0000313" key="2">
    <source>
        <dbReference type="EMBL" id="GFR41895.1"/>
    </source>
</evidence>
<organism evidence="2 3">
    <name type="scientific">Astrephomene gubernaculifera</name>
    <dbReference type="NCBI Taxonomy" id="47775"/>
    <lineage>
        <taxon>Eukaryota</taxon>
        <taxon>Viridiplantae</taxon>
        <taxon>Chlorophyta</taxon>
        <taxon>core chlorophytes</taxon>
        <taxon>Chlorophyceae</taxon>
        <taxon>CS clade</taxon>
        <taxon>Chlamydomonadales</taxon>
        <taxon>Astrephomenaceae</taxon>
        <taxon>Astrephomene</taxon>
    </lineage>
</organism>
<feature type="compositionally biased region" description="Gly residues" evidence="1">
    <location>
        <begin position="384"/>
        <end position="397"/>
    </location>
</feature>
<proteinExistence type="predicted"/>
<sequence length="457" mass="44896">MMQFDALQGKPLRRRCGLAWDLKRCYVRPCSGHVQALSYARTSLSVPRTQRHVQLSVSTQAGTASGNASTAHPIAQPAASESPKVAPNALALANSLFAALNRRDVSAVLSLLSDDVSYENLGCSFGVLRGRPAVGRFYLEALAALPEEAIFVLEGPGAAGSSGATGIVEEGQWQQQQRQLEGPAAVEVVAAGGPILQAGVAWHVELNGAVLPLSRGVGVYWADPRDGRLTRILDNPEHPVKAVWPWAAWTATTAAAALGLGSGPAAAAAAAAAATAATAAAEAALSSPLLRGLSPLVTPAVQGVSSFLSNLTPGAATAAGASGKAAGNTGGGSSSSGSGARNMVPVPSVSNWAPPQTPPPTSLGSAVNGGVFTSRTGTSSSSSSGGGGGGGGGGGAMLGLRGSNVDVDGGGGGVAANSRSGSPSSRAAAASPSAGGVATSSSSTALTSHYPNALSNG</sequence>
<keyword evidence="3" id="KW-1185">Reference proteome</keyword>
<evidence type="ECO:0000256" key="1">
    <source>
        <dbReference type="SAM" id="MobiDB-lite"/>
    </source>
</evidence>
<feature type="compositionally biased region" description="Low complexity" evidence="1">
    <location>
        <begin position="369"/>
        <end position="383"/>
    </location>
</feature>
<feature type="region of interest" description="Disordered" evidence="1">
    <location>
        <begin position="318"/>
        <end position="457"/>
    </location>
</feature>
<feature type="compositionally biased region" description="Low complexity" evidence="1">
    <location>
        <begin position="415"/>
        <end position="445"/>
    </location>
</feature>
<accession>A0AAD3DHG7</accession>
<dbReference type="Gene3D" id="3.10.450.50">
    <property type="match status" value="1"/>
</dbReference>
<dbReference type="PANTHER" id="PTHR33698:SF3">
    <property type="entry name" value="OS09G0266000 PROTEIN"/>
    <property type="match status" value="1"/>
</dbReference>
<comment type="caution">
    <text evidence="2">The sequence shown here is derived from an EMBL/GenBank/DDBJ whole genome shotgun (WGS) entry which is preliminary data.</text>
</comment>
<feature type="non-terminal residue" evidence="2">
    <location>
        <position position="457"/>
    </location>
</feature>